<keyword evidence="2" id="KW-1185">Reference proteome</keyword>
<name>A0ACC2U8F2_9FUNG</name>
<sequence>MMAHLGLFAPILKRLASVAVKVAINSMAATWPALSLSTPSDSLSNLPLQITCILTISLPIFSYTTMGSKMLKPSSLFGLLLVKQLTICLLYPHCISLNFTAYHFALTCSTCIALPMQMSHTGRARLSCIPVMSSGS</sequence>
<proteinExistence type="predicted"/>
<dbReference type="EMBL" id="QTSX02001425">
    <property type="protein sequence ID" value="KAJ9082697.1"/>
    <property type="molecule type" value="Genomic_DNA"/>
</dbReference>
<organism evidence="1 2">
    <name type="scientific">Entomophthora muscae</name>
    <dbReference type="NCBI Taxonomy" id="34485"/>
    <lineage>
        <taxon>Eukaryota</taxon>
        <taxon>Fungi</taxon>
        <taxon>Fungi incertae sedis</taxon>
        <taxon>Zoopagomycota</taxon>
        <taxon>Entomophthoromycotina</taxon>
        <taxon>Entomophthoromycetes</taxon>
        <taxon>Entomophthorales</taxon>
        <taxon>Entomophthoraceae</taxon>
        <taxon>Entomophthora</taxon>
    </lineage>
</organism>
<evidence type="ECO:0000313" key="1">
    <source>
        <dbReference type="EMBL" id="KAJ9082697.1"/>
    </source>
</evidence>
<reference evidence="1" key="1">
    <citation type="submission" date="2022-04" db="EMBL/GenBank/DDBJ databases">
        <title>Genome of the entomopathogenic fungus Entomophthora muscae.</title>
        <authorList>
            <person name="Elya C."/>
            <person name="Lovett B.R."/>
            <person name="Lee E."/>
            <person name="Macias A.M."/>
            <person name="Hajek A.E."/>
            <person name="De Bivort B.L."/>
            <person name="Kasson M.T."/>
            <person name="De Fine Licht H.H."/>
            <person name="Stajich J.E."/>
        </authorList>
    </citation>
    <scope>NUCLEOTIDE SEQUENCE</scope>
    <source>
        <strain evidence="1">Berkeley</strain>
    </source>
</reference>
<comment type="caution">
    <text evidence="1">The sequence shown here is derived from an EMBL/GenBank/DDBJ whole genome shotgun (WGS) entry which is preliminary data.</text>
</comment>
<protein>
    <submittedName>
        <fullName evidence="1">Uncharacterized protein</fullName>
    </submittedName>
</protein>
<dbReference type="Proteomes" id="UP001165960">
    <property type="component" value="Unassembled WGS sequence"/>
</dbReference>
<gene>
    <name evidence="1" type="ORF">DSO57_1039764</name>
</gene>
<accession>A0ACC2U8F2</accession>
<evidence type="ECO:0000313" key="2">
    <source>
        <dbReference type="Proteomes" id="UP001165960"/>
    </source>
</evidence>